<comment type="caution">
    <text evidence="8">The sequence shown here is derived from an EMBL/GenBank/DDBJ whole genome shotgun (WGS) entry which is preliminary data.</text>
</comment>
<name>A0A2J8A2S8_9CHLO</name>
<dbReference type="GO" id="GO:0032472">
    <property type="term" value="P:Golgi calcium ion transport"/>
    <property type="evidence" value="ECO:0007669"/>
    <property type="project" value="TreeGrafter"/>
</dbReference>
<evidence type="ECO:0000256" key="3">
    <source>
        <dbReference type="ARBA" id="ARBA00022692"/>
    </source>
</evidence>
<dbReference type="GO" id="GO:0032468">
    <property type="term" value="P:Golgi calcium ion homeostasis"/>
    <property type="evidence" value="ECO:0007669"/>
    <property type="project" value="TreeGrafter"/>
</dbReference>
<evidence type="ECO:0000256" key="5">
    <source>
        <dbReference type="ARBA" id="ARBA00023136"/>
    </source>
</evidence>
<dbReference type="OrthoDB" id="442680at2759"/>
<protein>
    <recommendedName>
        <fullName evidence="6">GDT1 family protein</fullName>
    </recommendedName>
</protein>
<organism evidence="8 9">
    <name type="scientific">Tetrabaena socialis</name>
    <dbReference type="NCBI Taxonomy" id="47790"/>
    <lineage>
        <taxon>Eukaryota</taxon>
        <taxon>Viridiplantae</taxon>
        <taxon>Chlorophyta</taxon>
        <taxon>core chlorophytes</taxon>
        <taxon>Chlorophyceae</taxon>
        <taxon>CS clade</taxon>
        <taxon>Chlamydomonadales</taxon>
        <taxon>Tetrabaenaceae</taxon>
        <taxon>Tetrabaena</taxon>
    </lineage>
</organism>
<evidence type="ECO:0000313" key="9">
    <source>
        <dbReference type="Proteomes" id="UP000236333"/>
    </source>
</evidence>
<evidence type="ECO:0000256" key="2">
    <source>
        <dbReference type="ARBA" id="ARBA00009190"/>
    </source>
</evidence>
<keyword evidence="5 6" id="KW-0472">Membrane</keyword>
<evidence type="ECO:0000256" key="4">
    <source>
        <dbReference type="ARBA" id="ARBA00022989"/>
    </source>
</evidence>
<evidence type="ECO:0000256" key="7">
    <source>
        <dbReference type="SAM" id="Coils"/>
    </source>
</evidence>
<evidence type="ECO:0000256" key="1">
    <source>
        <dbReference type="ARBA" id="ARBA00004141"/>
    </source>
</evidence>
<feature type="transmembrane region" description="Helical" evidence="6">
    <location>
        <begin position="186"/>
        <end position="207"/>
    </location>
</feature>
<evidence type="ECO:0000256" key="6">
    <source>
        <dbReference type="RuleBase" id="RU365102"/>
    </source>
</evidence>
<dbReference type="EMBL" id="PGGS01000213">
    <property type="protein sequence ID" value="PNH06829.1"/>
    <property type="molecule type" value="Genomic_DNA"/>
</dbReference>
<dbReference type="GO" id="GO:0005384">
    <property type="term" value="F:manganese ion transmembrane transporter activity"/>
    <property type="evidence" value="ECO:0007669"/>
    <property type="project" value="TreeGrafter"/>
</dbReference>
<dbReference type="Proteomes" id="UP000236333">
    <property type="component" value="Unassembled WGS sequence"/>
</dbReference>
<keyword evidence="3 6" id="KW-0812">Transmembrane</keyword>
<reference evidence="8 9" key="1">
    <citation type="journal article" date="2017" name="Mol. Biol. Evol.">
        <title>The 4-celled Tetrabaena socialis nuclear genome reveals the essential components for genetic control of cell number at the origin of multicellularity in the volvocine lineage.</title>
        <authorList>
            <person name="Featherston J."/>
            <person name="Arakaki Y."/>
            <person name="Hanschen E.R."/>
            <person name="Ferris P.J."/>
            <person name="Michod R.E."/>
            <person name="Olson B.J.S.C."/>
            <person name="Nozaki H."/>
            <person name="Durand P.M."/>
        </authorList>
    </citation>
    <scope>NUCLEOTIDE SEQUENCE [LARGE SCALE GENOMIC DNA]</scope>
    <source>
        <strain evidence="8 9">NIES-571</strain>
    </source>
</reference>
<comment type="similarity">
    <text evidence="2 6">Belongs to the GDT1 family.</text>
</comment>
<dbReference type="PANTHER" id="PTHR12608">
    <property type="entry name" value="TRANSMEMBRANE PROTEIN HTP-1 RELATED"/>
    <property type="match status" value="1"/>
</dbReference>
<dbReference type="Pfam" id="PF01169">
    <property type="entry name" value="GDT1"/>
    <property type="match status" value="2"/>
</dbReference>
<dbReference type="GO" id="GO:0005794">
    <property type="term" value="C:Golgi apparatus"/>
    <property type="evidence" value="ECO:0007669"/>
    <property type="project" value="TreeGrafter"/>
</dbReference>
<feature type="coiled-coil region" evidence="7">
    <location>
        <begin position="100"/>
        <end position="134"/>
    </location>
</feature>
<dbReference type="InterPro" id="IPR001727">
    <property type="entry name" value="GDT1-like"/>
</dbReference>
<dbReference type="PANTHER" id="PTHR12608:SF1">
    <property type="entry name" value="TRANSMEMBRANE PROTEIN 165"/>
    <property type="match status" value="1"/>
</dbReference>
<proteinExistence type="inferred from homology"/>
<feature type="transmembrane region" description="Helical" evidence="6">
    <location>
        <begin position="81"/>
        <end position="100"/>
    </location>
</feature>
<dbReference type="InterPro" id="IPR049555">
    <property type="entry name" value="GDT1-like_CS"/>
</dbReference>
<dbReference type="AlphaFoldDB" id="A0A2J8A2S8"/>
<gene>
    <name evidence="8" type="ORF">TSOC_006772</name>
</gene>
<comment type="subcellular location">
    <subcellularLocation>
        <location evidence="1 6">Membrane</location>
        <topology evidence="1 6">Multi-pass membrane protein</topology>
    </subcellularLocation>
</comment>
<dbReference type="GO" id="GO:0016020">
    <property type="term" value="C:membrane"/>
    <property type="evidence" value="ECO:0007669"/>
    <property type="project" value="UniProtKB-SubCell"/>
</dbReference>
<dbReference type="PROSITE" id="PS01214">
    <property type="entry name" value="UPF0016"/>
    <property type="match status" value="1"/>
</dbReference>
<accession>A0A2J8A2S8</accession>
<sequence length="240" mass="25702">MPNAVAAMAPLLHNRFLTGFAKSFGVIMASEIGDKTFFIAAIMAMRNPRVTVFAGAIAALAVMTVLSAALGWAAPNLISKVYTHYAAVGLFLFFGLKSLYDAFLKKSDNEESELEQVEQELSDLNKNKSTGKDMKDMDKRKGNFLSTMLGMVFSQIFLKSFTLTFLAEWGDRSQIATIGLAASEDVVGVTLGGILGHALCTGAAVLGGRHLASHINEHTVLVFGGVMFLLFGGHALYTGP</sequence>
<feature type="transmembrane region" description="Helical" evidence="6">
    <location>
        <begin position="144"/>
        <end position="166"/>
    </location>
</feature>
<dbReference type="GO" id="GO:0015085">
    <property type="term" value="F:calcium ion transmembrane transporter activity"/>
    <property type="evidence" value="ECO:0007669"/>
    <property type="project" value="TreeGrafter"/>
</dbReference>
<feature type="transmembrane region" description="Helical" evidence="6">
    <location>
        <begin position="52"/>
        <end position="75"/>
    </location>
</feature>
<keyword evidence="4 6" id="KW-1133">Transmembrane helix</keyword>
<evidence type="ECO:0000313" key="8">
    <source>
        <dbReference type="EMBL" id="PNH06829.1"/>
    </source>
</evidence>
<keyword evidence="9" id="KW-1185">Reference proteome</keyword>
<keyword evidence="7" id="KW-0175">Coiled coil</keyword>
<feature type="transmembrane region" description="Helical" evidence="6">
    <location>
        <begin position="219"/>
        <end position="237"/>
    </location>
</feature>